<dbReference type="Proteomes" id="UP000327013">
    <property type="component" value="Unassembled WGS sequence"/>
</dbReference>
<name>A0A5N6KVQ2_9ROSI</name>
<comment type="caution">
    <text evidence="1">The sequence shown here is derived from an EMBL/GenBank/DDBJ whole genome shotgun (WGS) entry which is preliminary data.</text>
</comment>
<sequence length="107" mass="11742">MAESPKALELRRLRLNHWKEQCEWRGSVECGVIDAGGLDPQIQDCGGAAPYLRLVPMASRLVVYIHLAGCIVEKEVSGLGLVQLQGLRCLDTRSTCFREASASEEGE</sequence>
<evidence type="ECO:0000313" key="1">
    <source>
        <dbReference type="EMBL" id="KAB8349428.1"/>
    </source>
</evidence>
<protein>
    <submittedName>
        <fullName evidence="1">Uncharacterized protein</fullName>
    </submittedName>
</protein>
<accession>A0A5N6KVQ2</accession>
<dbReference type="EMBL" id="VIBQ01000014">
    <property type="protein sequence ID" value="KAB8349428.1"/>
    <property type="molecule type" value="Genomic_DNA"/>
</dbReference>
<dbReference type="AlphaFoldDB" id="A0A5N6KVQ2"/>
<evidence type="ECO:0000313" key="2">
    <source>
        <dbReference type="Proteomes" id="UP000327013"/>
    </source>
</evidence>
<organism evidence="1 2">
    <name type="scientific">Carpinus fangiana</name>
    <dbReference type="NCBI Taxonomy" id="176857"/>
    <lineage>
        <taxon>Eukaryota</taxon>
        <taxon>Viridiplantae</taxon>
        <taxon>Streptophyta</taxon>
        <taxon>Embryophyta</taxon>
        <taxon>Tracheophyta</taxon>
        <taxon>Spermatophyta</taxon>
        <taxon>Magnoliopsida</taxon>
        <taxon>eudicotyledons</taxon>
        <taxon>Gunneridae</taxon>
        <taxon>Pentapetalae</taxon>
        <taxon>rosids</taxon>
        <taxon>fabids</taxon>
        <taxon>Fagales</taxon>
        <taxon>Betulaceae</taxon>
        <taxon>Carpinus</taxon>
    </lineage>
</organism>
<proteinExistence type="predicted"/>
<reference evidence="1 2" key="1">
    <citation type="submission" date="2019-06" db="EMBL/GenBank/DDBJ databases">
        <title>A chromosomal-level reference genome of Carpinus fangiana (Coryloideae, Betulaceae).</title>
        <authorList>
            <person name="Yang X."/>
            <person name="Wang Z."/>
            <person name="Zhang L."/>
            <person name="Hao G."/>
            <person name="Liu J."/>
            <person name="Yang Y."/>
        </authorList>
    </citation>
    <scope>NUCLEOTIDE SEQUENCE [LARGE SCALE GENOMIC DNA]</scope>
    <source>
        <strain evidence="1">Cfa_2016G</strain>
        <tissue evidence="1">Leaf</tissue>
    </source>
</reference>
<keyword evidence="2" id="KW-1185">Reference proteome</keyword>
<gene>
    <name evidence="1" type="ORF">FH972_023455</name>
</gene>